<keyword evidence="3" id="KW-1185">Reference proteome</keyword>
<reference evidence="3" key="1">
    <citation type="submission" date="2019-11" db="EMBL/GenBank/DDBJ databases">
        <title>Isolation and characterization of two novel species in the genus Thiomicrorhabdus.</title>
        <authorList>
            <person name="Mochizuki J."/>
            <person name="Kojima H."/>
            <person name="Fukui M."/>
        </authorList>
    </citation>
    <scope>NUCLEOTIDE SEQUENCE [LARGE SCALE GENOMIC DNA]</scope>
    <source>
        <strain evidence="3">AkT22</strain>
    </source>
</reference>
<protein>
    <submittedName>
        <fullName evidence="2">Uncharacterized protein</fullName>
    </submittedName>
</protein>
<feature type="transmembrane region" description="Helical" evidence="1">
    <location>
        <begin position="41"/>
        <end position="58"/>
    </location>
</feature>
<accession>A0A6F8PNU6</accession>
<evidence type="ECO:0000256" key="1">
    <source>
        <dbReference type="SAM" id="Phobius"/>
    </source>
</evidence>
<keyword evidence="1" id="KW-1133">Transmembrane helix</keyword>
<dbReference type="EMBL" id="AP021888">
    <property type="protein sequence ID" value="BBP43792.1"/>
    <property type="molecule type" value="Genomic_DNA"/>
</dbReference>
<proteinExistence type="predicted"/>
<dbReference type="KEGG" id="tzo:THMIRHAT_15380"/>
<sequence length="128" mass="14031">MKDSNPLKTESDDDLGISDQWYNNYLKTREKVHAHPKKSSIFGNLLGFSVLGGVGYGFYAGAYIGGIILTMVGLFSLLLIIIDGKRSSGGNWTSWGAIPFVLLLIIIGLLMIIFSADGAQYFELKPLR</sequence>
<organism evidence="2 3">
    <name type="scientific">Thiosulfativibrio zosterae</name>
    <dbReference type="NCBI Taxonomy" id="2675053"/>
    <lineage>
        <taxon>Bacteria</taxon>
        <taxon>Pseudomonadati</taxon>
        <taxon>Pseudomonadota</taxon>
        <taxon>Gammaproteobacteria</taxon>
        <taxon>Thiotrichales</taxon>
        <taxon>Piscirickettsiaceae</taxon>
        <taxon>Thiosulfativibrio</taxon>
    </lineage>
</organism>
<dbReference type="RefSeq" id="WP_173291564.1">
    <property type="nucleotide sequence ID" value="NZ_AP021888.1"/>
</dbReference>
<gene>
    <name evidence="2" type="ORF">THMIRHAT_15380</name>
</gene>
<evidence type="ECO:0000313" key="3">
    <source>
        <dbReference type="Proteomes" id="UP000501466"/>
    </source>
</evidence>
<feature type="transmembrane region" description="Helical" evidence="1">
    <location>
        <begin position="64"/>
        <end position="82"/>
    </location>
</feature>
<evidence type="ECO:0000313" key="2">
    <source>
        <dbReference type="EMBL" id="BBP43792.1"/>
    </source>
</evidence>
<feature type="transmembrane region" description="Helical" evidence="1">
    <location>
        <begin position="94"/>
        <end position="116"/>
    </location>
</feature>
<keyword evidence="1" id="KW-0472">Membrane</keyword>
<dbReference type="AlphaFoldDB" id="A0A6F8PNU6"/>
<name>A0A6F8PNU6_9GAMM</name>
<keyword evidence="1" id="KW-0812">Transmembrane</keyword>
<dbReference type="Proteomes" id="UP000501466">
    <property type="component" value="Chromosome"/>
</dbReference>